<reference evidence="1" key="1">
    <citation type="submission" date="2020-10" db="EMBL/GenBank/DDBJ databases">
        <title>Taxonomic study of unclassified bacteria belonging to the class Ktedonobacteria.</title>
        <authorList>
            <person name="Yabe S."/>
            <person name="Wang C.M."/>
            <person name="Zheng Y."/>
            <person name="Sakai Y."/>
            <person name="Cavaletti L."/>
            <person name="Monciardini P."/>
            <person name="Donadio S."/>
        </authorList>
    </citation>
    <scope>NUCLEOTIDE SEQUENCE</scope>
    <source>
        <strain evidence="1">SOSP1-1</strain>
    </source>
</reference>
<gene>
    <name evidence="1" type="ORF">KSX_87080</name>
</gene>
<organism evidence="1 2">
    <name type="scientific">Ktedonospora formicarum</name>
    <dbReference type="NCBI Taxonomy" id="2778364"/>
    <lineage>
        <taxon>Bacteria</taxon>
        <taxon>Bacillati</taxon>
        <taxon>Chloroflexota</taxon>
        <taxon>Ktedonobacteria</taxon>
        <taxon>Ktedonobacterales</taxon>
        <taxon>Ktedonobacteraceae</taxon>
        <taxon>Ktedonospora</taxon>
    </lineage>
</organism>
<evidence type="ECO:0000313" key="2">
    <source>
        <dbReference type="Proteomes" id="UP000612362"/>
    </source>
</evidence>
<sequence>MEAAQQFFHQAVVVVGHVPNQVTMDGHTPYLRAIREMMSSNIQH</sequence>
<dbReference type="AlphaFoldDB" id="A0A8J3MWP0"/>
<keyword evidence="2" id="KW-1185">Reference proteome</keyword>
<name>A0A8J3MWP0_9CHLR</name>
<accession>A0A8J3MWP0</accession>
<dbReference type="EMBL" id="BNJF01000008">
    <property type="protein sequence ID" value="GHO50545.1"/>
    <property type="molecule type" value="Genomic_DNA"/>
</dbReference>
<protein>
    <submittedName>
        <fullName evidence="1">Uncharacterized protein</fullName>
    </submittedName>
</protein>
<proteinExistence type="predicted"/>
<dbReference type="Proteomes" id="UP000612362">
    <property type="component" value="Unassembled WGS sequence"/>
</dbReference>
<comment type="caution">
    <text evidence="1">The sequence shown here is derived from an EMBL/GenBank/DDBJ whole genome shotgun (WGS) entry which is preliminary data.</text>
</comment>
<evidence type="ECO:0000313" key="1">
    <source>
        <dbReference type="EMBL" id="GHO50545.1"/>
    </source>
</evidence>